<evidence type="ECO:0000313" key="2">
    <source>
        <dbReference type="EMBL" id="EHB68562.1"/>
    </source>
</evidence>
<protein>
    <submittedName>
        <fullName evidence="2">Uncharacterized protein</fullName>
    </submittedName>
</protein>
<accession>G4H9M7</accession>
<dbReference type="PATRIC" id="fig|743719.3.peg.688"/>
<proteinExistence type="predicted"/>
<feature type="region of interest" description="Disordered" evidence="1">
    <location>
        <begin position="77"/>
        <end position="96"/>
    </location>
</feature>
<name>G4H9M7_9BACL</name>
<sequence length="165" mass="18800">MGLEKREWSPLSPDFPIYQSLSRNPVTTAIRGTIRMRSDELPSHFEAPTARSTDPHTSKLHLHAPFEHPSILQSLHLHTSRPHHQHSKKPLRMYTPERLSPFPPLIGGKGRFHQRLASNGKTSTEQAEWGWRNEVVAFVSGFPHLPIPFKKSGDNSDRRHHPHAG</sequence>
<dbReference type="EMBL" id="AGIP01000001">
    <property type="protein sequence ID" value="EHB68562.1"/>
    <property type="molecule type" value="Genomic_DNA"/>
</dbReference>
<dbReference type="AlphaFoldDB" id="G4H9M7"/>
<reference evidence="2 3" key="1">
    <citation type="submission" date="2011-09" db="EMBL/GenBank/DDBJ databases">
        <title>The draft genome of Paenibacillus lactis 154.</title>
        <authorList>
            <consortium name="US DOE Joint Genome Institute (JGI-PGF)"/>
            <person name="Lucas S."/>
            <person name="Han J."/>
            <person name="Lapidus A."/>
            <person name="Cheng J.-F."/>
            <person name="Goodwin L."/>
            <person name="Pitluck S."/>
            <person name="Peters L."/>
            <person name="Land M.L."/>
            <person name="Hauser L."/>
            <person name="Siebers A."/>
            <person name="Thelen M."/>
            <person name="Hugenholtz P."/>
            <person name="Allgaier M."/>
            <person name="Woyke T.J."/>
        </authorList>
    </citation>
    <scope>NUCLEOTIDE SEQUENCE [LARGE SCALE GENOMIC DNA]</scope>
    <source>
        <strain evidence="2 3">154</strain>
    </source>
</reference>
<evidence type="ECO:0000313" key="3">
    <source>
        <dbReference type="Proteomes" id="UP000003891"/>
    </source>
</evidence>
<gene>
    <name evidence="2" type="ORF">PaelaDRAFT_0688</name>
</gene>
<feature type="compositionally biased region" description="Basic residues" evidence="1">
    <location>
        <begin position="78"/>
        <end position="91"/>
    </location>
</feature>
<dbReference type="Proteomes" id="UP000003891">
    <property type="component" value="Unassembled WGS sequence"/>
</dbReference>
<organism evidence="2 3">
    <name type="scientific">Paenibacillus lactis 154</name>
    <dbReference type="NCBI Taxonomy" id="743719"/>
    <lineage>
        <taxon>Bacteria</taxon>
        <taxon>Bacillati</taxon>
        <taxon>Bacillota</taxon>
        <taxon>Bacilli</taxon>
        <taxon>Bacillales</taxon>
        <taxon>Paenibacillaceae</taxon>
        <taxon>Paenibacillus</taxon>
    </lineage>
</organism>
<feature type="region of interest" description="Disordered" evidence="1">
    <location>
        <begin position="37"/>
        <end position="61"/>
    </location>
</feature>
<evidence type="ECO:0000256" key="1">
    <source>
        <dbReference type="SAM" id="MobiDB-lite"/>
    </source>
</evidence>